<dbReference type="Pfam" id="PF21386">
    <property type="entry name" value="IntS11_C"/>
    <property type="match status" value="1"/>
</dbReference>
<accession>A0A7L0MMB9</accession>
<keyword evidence="4" id="KW-1185">Reference proteome</keyword>
<dbReference type="GO" id="GO:0004521">
    <property type="term" value="F:RNA endonuclease activity"/>
    <property type="evidence" value="ECO:0007669"/>
    <property type="project" value="TreeGrafter"/>
</dbReference>
<comment type="caution">
    <text evidence="3">The sequence shown here is derived from an EMBL/GenBank/DDBJ whole genome shotgun (WGS) entry which is preliminary data.</text>
</comment>
<dbReference type="EMBL" id="VXAR01011295">
    <property type="protein sequence ID" value="NXK81802.1"/>
    <property type="molecule type" value="Genomic_DNA"/>
</dbReference>
<dbReference type="GO" id="GO:0005634">
    <property type="term" value="C:nucleus"/>
    <property type="evidence" value="ECO:0007669"/>
    <property type="project" value="TreeGrafter"/>
</dbReference>
<evidence type="ECO:0000313" key="4">
    <source>
        <dbReference type="Proteomes" id="UP000531168"/>
    </source>
</evidence>
<sequence>QVIMPGYCVQGTVGHKILSGQRKLEMEGRQILEVKMQVEYMSFSAHADAKGIMQLIRQAEPRNVLLVHGEAKKMEFLKQKIEQEFRTYGVDVLRHFRGRKGAILPAGVHSDGHAPAFHGGCSELHKHLVTVCAFPLQSFRLVSPEQALKELGLAEHQLRFTCRVHIQDPRKEHETVLRVYNHLKGVLKDYSVQHLPDGSITVESILIQATAHSEDQGTKVLLVSWTYQ</sequence>
<evidence type="ECO:0000313" key="3">
    <source>
        <dbReference type="EMBL" id="NXK81802.1"/>
    </source>
</evidence>
<evidence type="ECO:0000259" key="2">
    <source>
        <dbReference type="Pfam" id="PF21386"/>
    </source>
</evidence>
<organism evidence="3 4">
    <name type="scientific">Amazona guildingii</name>
    <dbReference type="NCBI Taxonomy" id="175529"/>
    <lineage>
        <taxon>Eukaryota</taxon>
        <taxon>Metazoa</taxon>
        <taxon>Chordata</taxon>
        <taxon>Craniata</taxon>
        <taxon>Vertebrata</taxon>
        <taxon>Euteleostomi</taxon>
        <taxon>Archelosauria</taxon>
        <taxon>Archosauria</taxon>
        <taxon>Dinosauria</taxon>
        <taxon>Saurischia</taxon>
        <taxon>Theropoda</taxon>
        <taxon>Coelurosauria</taxon>
        <taxon>Aves</taxon>
        <taxon>Neognathae</taxon>
        <taxon>Neoaves</taxon>
        <taxon>Telluraves</taxon>
        <taxon>Australaves</taxon>
        <taxon>Psittaciformes</taxon>
        <taxon>Psittacidae</taxon>
        <taxon>Amazona</taxon>
    </lineage>
</organism>
<feature type="non-terminal residue" evidence="3">
    <location>
        <position position="228"/>
    </location>
</feature>
<dbReference type="InterPro" id="IPR036866">
    <property type="entry name" value="RibonucZ/Hydroxyglut_hydro"/>
</dbReference>
<dbReference type="PANTHER" id="PTHR11203">
    <property type="entry name" value="CLEAVAGE AND POLYADENYLATION SPECIFICITY FACTOR FAMILY MEMBER"/>
    <property type="match status" value="1"/>
</dbReference>
<dbReference type="SUPFAM" id="SSF56281">
    <property type="entry name" value="Metallo-hydrolase/oxidoreductase"/>
    <property type="match status" value="1"/>
</dbReference>
<dbReference type="PANTHER" id="PTHR11203:SF37">
    <property type="entry name" value="INTEGRATOR COMPLEX SUBUNIT 11"/>
    <property type="match status" value="1"/>
</dbReference>
<proteinExistence type="predicted"/>
<protein>
    <submittedName>
        <fullName evidence="3">INT11 protein</fullName>
    </submittedName>
</protein>
<gene>
    <name evidence="3" type="primary">Ints11_1</name>
    <name evidence="3" type="ORF">AMAGUI_R07652</name>
</gene>
<dbReference type="GO" id="GO:0016180">
    <property type="term" value="P:snRNA processing"/>
    <property type="evidence" value="ECO:0007669"/>
    <property type="project" value="TreeGrafter"/>
</dbReference>
<feature type="domain" description="Zn-dependent metallo-hydrolase RNA specificity" evidence="1">
    <location>
        <begin position="32"/>
        <end position="86"/>
    </location>
</feature>
<dbReference type="InterPro" id="IPR011108">
    <property type="entry name" value="RMMBL"/>
</dbReference>
<evidence type="ECO:0000259" key="1">
    <source>
        <dbReference type="Pfam" id="PF07521"/>
    </source>
</evidence>
<name>A0A7L0MMB9_9PSIT</name>
<dbReference type="InterPro" id="IPR048662">
    <property type="entry name" value="IntS11_C"/>
</dbReference>
<reference evidence="3 4" key="1">
    <citation type="submission" date="2019-09" db="EMBL/GenBank/DDBJ databases">
        <title>Bird 10,000 Genomes (B10K) Project - Family phase.</title>
        <authorList>
            <person name="Zhang G."/>
        </authorList>
    </citation>
    <scope>NUCLEOTIDE SEQUENCE [LARGE SCALE GENOMIC DNA]</scope>
    <source>
        <strain evidence="3">B10K-DU-001-46</strain>
        <tissue evidence="3">Muscle</tissue>
    </source>
</reference>
<dbReference type="Pfam" id="PF07521">
    <property type="entry name" value="RMMBL"/>
    <property type="match status" value="1"/>
</dbReference>
<dbReference type="InterPro" id="IPR050698">
    <property type="entry name" value="MBL"/>
</dbReference>
<dbReference type="Gene3D" id="3.40.50.10890">
    <property type="match status" value="1"/>
</dbReference>
<dbReference type="AlphaFoldDB" id="A0A7L0MMB9"/>
<feature type="non-terminal residue" evidence="3">
    <location>
        <position position="1"/>
    </location>
</feature>
<dbReference type="Gene3D" id="3.60.15.10">
    <property type="entry name" value="Ribonuclease Z/Hydroxyacylglutathione hydrolase-like"/>
    <property type="match status" value="1"/>
</dbReference>
<feature type="domain" description="Integrator complex subunit 11 C-terminal" evidence="2">
    <location>
        <begin position="149"/>
        <end position="228"/>
    </location>
</feature>
<dbReference type="Proteomes" id="UP000531168">
    <property type="component" value="Unassembled WGS sequence"/>
</dbReference>